<evidence type="ECO:0000313" key="3">
    <source>
        <dbReference type="Proteomes" id="UP000663444"/>
    </source>
</evidence>
<gene>
    <name evidence="2" type="ORF">IWH25_00070</name>
</gene>
<dbReference type="SUPFAM" id="SSF46626">
    <property type="entry name" value="Cytochrome c"/>
    <property type="match status" value="1"/>
</dbReference>
<dbReference type="GO" id="GO:0020037">
    <property type="term" value="F:heme binding"/>
    <property type="evidence" value="ECO:0007669"/>
    <property type="project" value="InterPro"/>
</dbReference>
<accession>A0A974SP06</accession>
<dbReference type="EMBL" id="CP064781">
    <property type="protein sequence ID" value="QRJ63793.1"/>
    <property type="molecule type" value="Genomic_DNA"/>
</dbReference>
<name>A0A974SP06_9RHOO</name>
<evidence type="ECO:0000313" key="2">
    <source>
        <dbReference type="EMBL" id="QRJ63793.1"/>
    </source>
</evidence>
<feature type="chain" id="PRO_5037823185" description="Cytochrome c domain-containing protein" evidence="1">
    <location>
        <begin position="21"/>
        <end position="94"/>
    </location>
</feature>
<dbReference type="RefSeq" id="WP_203387327.1">
    <property type="nucleotide sequence ID" value="NZ_CP064781.1"/>
</dbReference>
<evidence type="ECO:0000256" key="1">
    <source>
        <dbReference type="SAM" id="SignalP"/>
    </source>
</evidence>
<evidence type="ECO:0008006" key="4">
    <source>
        <dbReference type="Google" id="ProtNLM"/>
    </source>
</evidence>
<organism evidence="2 3">
    <name type="scientific">Azospira restricta</name>
    <dbReference type="NCBI Taxonomy" id="404405"/>
    <lineage>
        <taxon>Bacteria</taxon>
        <taxon>Pseudomonadati</taxon>
        <taxon>Pseudomonadota</taxon>
        <taxon>Betaproteobacteria</taxon>
        <taxon>Rhodocyclales</taxon>
        <taxon>Rhodocyclaceae</taxon>
        <taxon>Azospira</taxon>
    </lineage>
</organism>
<feature type="signal peptide" evidence="1">
    <location>
        <begin position="1"/>
        <end position="20"/>
    </location>
</feature>
<dbReference type="InterPro" id="IPR036909">
    <property type="entry name" value="Cyt_c-like_dom_sf"/>
</dbReference>
<keyword evidence="3" id="KW-1185">Reference proteome</keyword>
<proteinExistence type="predicted"/>
<protein>
    <recommendedName>
        <fullName evidence="4">Cytochrome c domain-containing protein</fullName>
    </recommendedName>
</protein>
<reference evidence="2" key="1">
    <citation type="submission" date="2020-11" db="EMBL/GenBank/DDBJ databases">
        <title>Azospira restricta DSM 18626 genome sequence.</title>
        <authorList>
            <person name="Moe W.M."/>
        </authorList>
    </citation>
    <scope>NUCLEOTIDE SEQUENCE</scope>
    <source>
        <strain evidence="2">DSM 18626</strain>
    </source>
</reference>
<sequence length="94" mass="10334">MKRLLIACLTYGALLPPAAAAPAGNAAAGEKLHAANCLGCHDTGVYTRKDRKIGSLEALNLQFETCAHMTKKTFTPAEIRDMTTFLNDRFYRFK</sequence>
<dbReference type="AlphaFoldDB" id="A0A974SP06"/>
<keyword evidence="1" id="KW-0732">Signal</keyword>
<dbReference type="Proteomes" id="UP000663444">
    <property type="component" value="Chromosome"/>
</dbReference>
<dbReference type="KEGG" id="ares:IWH25_00070"/>
<dbReference type="GO" id="GO:0009055">
    <property type="term" value="F:electron transfer activity"/>
    <property type="evidence" value="ECO:0007669"/>
    <property type="project" value="InterPro"/>
</dbReference>